<organism evidence="1 2">
    <name type="scientific">Lachancea lanzarotensis</name>
    <dbReference type="NCBI Taxonomy" id="1245769"/>
    <lineage>
        <taxon>Eukaryota</taxon>
        <taxon>Fungi</taxon>
        <taxon>Dikarya</taxon>
        <taxon>Ascomycota</taxon>
        <taxon>Saccharomycotina</taxon>
        <taxon>Saccharomycetes</taxon>
        <taxon>Saccharomycetales</taxon>
        <taxon>Saccharomycetaceae</taxon>
        <taxon>Lachancea</taxon>
    </lineage>
</organism>
<keyword evidence="2" id="KW-1185">Reference proteome</keyword>
<accession>A0A0C7NC42</accession>
<dbReference type="EMBL" id="LN736366">
    <property type="protein sequence ID" value="CEP63149.1"/>
    <property type="molecule type" value="Genomic_DNA"/>
</dbReference>
<dbReference type="GeneID" id="34686641"/>
<evidence type="ECO:0000313" key="2">
    <source>
        <dbReference type="Proteomes" id="UP000054304"/>
    </source>
</evidence>
<dbReference type="AlphaFoldDB" id="A0A0C7NC42"/>
<dbReference type="RefSeq" id="XP_022629370.1">
    <property type="nucleotide sequence ID" value="XM_022771466.1"/>
</dbReference>
<dbReference type="Proteomes" id="UP000054304">
    <property type="component" value="Unassembled WGS sequence"/>
</dbReference>
<protein>
    <submittedName>
        <fullName evidence="1">LALA0S07e03510g1_1</fullName>
    </submittedName>
</protein>
<dbReference type="HOGENOM" id="CLU_090080_0_0_1"/>
<reference evidence="1 2" key="1">
    <citation type="submission" date="2014-12" db="EMBL/GenBank/DDBJ databases">
        <authorList>
            <person name="Neuveglise Cecile"/>
        </authorList>
    </citation>
    <scope>NUCLEOTIDE SEQUENCE [LARGE SCALE GENOMIC DNA]</scope>
    <source>
        <strain evidence="1 2">CBS 12615</strain>
    </source>
</reference>
<name>A0A0C7NC42_9SACH</name>
<proteinExistence type="predicted"/>
<sequence>MSRILTKYGNLLENGKFVSRYGFKGDPSKIEISTELIKSMTLDRYSRYLNFYNCFVLLRPRDSRFHLRHKNLLWRSFCRDTSSLYDKESTLQSVQNPTSAPSPVFFEKPPKMALLNELLGCELNDNGKDCFCFFQNLDSLHSTAAFRQYLERTKSSKSVTDFEPVAVAINMDDHSSPAISYIQPLLEDSAQIYSDLNYEKLLRIAKHSQTKSSDPMRKEVKRILEAFAENGFLIPRMAKRGRWLLLTAESPAVNR</sequence>
<dbReference type="OrthoDB" id="4036068at2759"/>
<evidence type="ECO:0000313" key="1">
    <source>
        <dbReference type="EMBL" id="CEP63149.1"/>
    </source>
</evidence>
<gene>
    <name evidence="1" type="ORF">LALA0_S07e03510g</name>
</gene>